<dbReference type="InterPro" id="IPR029058">
    <property type="entry name" value="AB_hydrolase_fold"/>
</dbReference>
<protein>
    <submittedName>
        <fullName evidence="2">Alpha/beta hydrolase</fullName>
    </submittedName>
</protein>
<evidence type="ECO:0000313" key="2">
    <source>
        <dbReference type="EMBL" id="QDX95779.1"/>
    </source>
</evidence>
<gene>
    <name evidence="2" type="ORF">EEL30_14835</name>
</gene>
<dbReference type="Proteomes" id="UP000319432">
    <property type="component" value="Chromosome"/>
</dbReference>
<proteinExistence type="predicted"/>
<dbReference type="Gene3D" id="3.40.50.1820">
    <property type="entry name" value="alpha/beta hydrolase"/>
    <property type="match status" value="1"/>
</dbReference>
<name>A0A518VFQ9_BRELA</name>
<evidence type="ECO:0000256" key="1">
    <source>
        <dbReference type="SAM" id="MobiDB-lite"/>
    </source>
</evidence>
<dbReference type="AlphaFoldDB" id="A0A518VFQ9"/>
<keyword evidence="3" id="KW-1185">Reference proteome</keyword>
<dbReference type="SUPFAM" id="SSF53474">
    <property type="entry name" value="alpha/beta-Hydrolases"/>
    <property type="match status" value="1"/>
</dbReference>
<reference evidence="2 3" key="1">
    <citation type="submission" date="2018-11" db="EMBL/GenBank/DDBJ databases">
        <title>Phylogenetic determinants of toxin gene distribution in genomes of Brevibacillus laterosporus.</title>
        <authorList>
            <person name="Glare T.R."/>
            <person name="Durrant A."/>
            <person name="Berry C."/>
            <person name="Palma L."/>
            <person name="Ormskirk M."/>
            <person name="Cox M.O."/>
        </authorList>
    </citation>
    <scope>NUCLEOTIDE SEQUENCE [LARGE SCALE GENOMIC DNA]</scope>
    <source>
        <strain evidence="2 3">1821L</strain>
    </source>
</reference>
<accession>A0A518VFQ9</accession>
<dbReference type="EMBL" id="CP033464">
    <property type="protein sequence ID" value="QDX95779.1"/>
    <property type="molecule type" value="Genomic_DNA"/>
</dbReference>
<keyword evidence="2" id="KW-0378">Hydrolase</keyword>
<sequence length="486" mass="54188">MFPFVGGATSPVIPGAHSVTVQFFDGKAGNWLSTKNPVQYRAATMYGNDSLAPIAWGDPRQGTGWYHMYKPGEITGKQINGMFGDAKFVIRIPDDWNGKLVVAGIPATRNETSTDLLFSDDVLTKGYAFAAIDKGTQGENDPDDPLAKVKNALVAEEDSLAKWHLCFRQVTKAAQSYLVKHHDNQLISVEDVTNPAHILLNEHHPIPTYAIGISNGGYVVRYALEHDDPKLTGEPALFDGGVDWEGVLWQAEAPNLISSLTTVVQKAHAALYETGEVQQRARECIYAAGMPKGSEKLWSYYDQLYWFVSLNIYRDKFDPTATDRLAWQDYLCFDQAGIRDRCHDHAFASYDYNSRPSSVKQQIQQIANTGCIQAPLISLAGTWDALTFPDLHAKAYEELVLQAGQANKHRMYMIEQANHIDGLVWSKVDSEHELQPMLPYAHQCFDLLVEWVEKGKKPPASKTIPPPTDPTNVIDLVTGKERKPLR</sequence>
<evidence type="ECO:0000313" key="3">
    <source>
        <dbReference type="Proteomes" id="UP000319432"/>
    </source>
</evidence>
<organism evidence="2 3">
    <name type="scientific">Brevibacillus laterosporus</name>
    <name type="common">Bacillus laterosporus</name>
    <dbReference type="NCBI Taxonomy" id="1465"/>
    <lineage>
        <taxon>Bacteria</taxon>
        <taxon>Bacillati</taxon>
        <taxon>Bacillota</taxon>
        <taxon>Bacilli</taxon>
        <taxon>Bacillales</taxon>
        <taxon>Paenibacillaceae</taxon>
        <taxon>Brevibacillus</taxon>
    </lineage>
</organism>
<dbReference type="OrthoDB" id="189734at2"/>
<dbReference type="GO" id="GO:0016787">
    <property type="term" value="F:hydrolase activity"/>
    <property type="evidence" value="ECO:0007669"/>
    <property type="project" value="UniProtKB-KW"/>
</dbReference>
<feature type="region of interest" description="Disordered" evidence="1">
    <location>
        <begin position="457"/>
        <end position="486"/>
    </location>
</feature>